<dbReference type="AlphaFoldDB" id="H0E820"/>
<dbReference type="GO" id="GO:0005524">
    <property type="term" value="F:ATP binding"/>
    <property type="evidence" value="ECO:0007669"/>
    <property type="project" value="UniProtKB-KW"/>
</dbReference>
<dbReference type="GO" id="GO:0016887">
    <property type="term" value="F:ATP hydrolysis activity"/>
    <property type="evidence" value="ECO:0007669"/>
    <property type="project" value="InterPro"/>
</dbReference>
<evidence type="ECO:0000259" key="4">
    <source>
        <dbReference type="PROSITE" id="PS50893"/>
    </source>
</evidence>
<evidence type="ECO:0000256" key="3">
    <source>
        <dbReference type="ARBA" id="ARBA00022840"/>
    </source>
</evidence>
<dbReference type="RefSeq" id="WP_007576566.1">
    <property type="nucleotide sequence ID" value="NZ_AGUD01000238.1"/>
</dbReference>
<dbReference type="InterPro" id="IPR003439">
    <property type="entry name" value="ABC_transporter-like_ATP-bd"/>
</dbReference>
<dbReference type="OrthoDB" id="9805514at2"/>
<dbReference type="GO" id="GO:0005886">
    <property type="term" value="C:plasma membrane"/>
    <property type="evidence" value="ECO:0007669"/>
    <property type="project" value="TreeGrafter"/>
</dbReference>
<protein>
    <submittedName>
        <fullName evidence="5">Branched-chain amino acid transport ATP-binding protein LivG (TC 3.A.1.4.1)</fullName>
    </submittedName>
</protein>
<dbReference type="SUPFAM" id="SSF52540">
    <property type="entry name" value="P-loop containing nucleoside triphosphate hydrolases"/>
    <property type="match status" value="1"/>
</dbReference>
<dbReference type="PANTHER" id="PTHR45772:SF1">
    <property type="entry name" value="ABC TRANSPORTER ATP-BINDING PROTEIN"/>
    <property type="match status" value="1"/>
</dbReference>
<proteinExistence type="predicted"/>
<dbReference type="Pfam" id="PF00005">
    <property type="entry name" value="ABC_tran"/>
    <property type="match status" value="1"/>
</dbReference>
<dbReference type="Gene3D" id="3.40.50.300">
    <property type="entry name" value="P-loop containing nucleotide triphosphate hydrolases"/>
    <property type="match status" value="1"/>
</dbReference>
<comment type="caution">
    <text evidence="5">The sequence shown here is derived from an EMBL/GenBank/DDBJ whole genome shotgun (WGS) entry which is preliminary data.</text>
</comment>
<reference evidence="5 6" key="1">
    <citation type="journal article" date="2013" name="Biodegradation">
        <title>Quantitative proteomic analysis of ibuprofen-degrading Patulibacter sp. strain I11.</title>
        <authorList>
            <person name="Almeida B."/>
            <person name="Kjeldal H."/>
            <person name="Lolas I."/>
            <person name="Knudsen A.D."/>
            <person name="Carvalho G."/>
            <person name="Nielsen K.L."/>
            <person name="Barreto Crespo M.T."/>
            <person name="Stensballe A."/>
            <person name="Nielsen J.L."/>
        </authorList>
    </citation>
    <scope>NUCLEOTIDE SEQUENCE [LARGE SCALE GENOMIC DNA]</scope>
    <source>
        <strain evidence="5 6">I11</strain>
    </source>
</reference>
<keyword evidence="1" id="KW-0813">Transport</keyword>
<dbReference type="PROSITE" id="PS50893">
    <property type="entry name" value="ABC_TRANSPORTER_2"/>
    <property type="match status" value="1"/>
</dbReference>
<dbReference type="SMART" id="SM00382">
    <property type="entry name" value="AAA"/>
    <property type="match status" value="1"/>
</dbReference>
<dbReference type="InterPro" id="IPR027417">
    <property type="entry name" value="P-loop_NTPase"/>
</dbReference>
<keyword evidence="6" id="KW-1185">Reference proteome</keyword>
<dbReference type="InterPro" id="IPR051120">
    <property type="entry name" value="ABC_AA/LPS_Transport"/>
</dbReference>
<gene>
    <name evidence="5" type="ORF">PAI11_29770</name>
</gene>
<accession>H0E820</accession>
<dbReference type="Proteomes" id="UP000005143">
    <property type="component" value="Unassembled WGS sequence"/>
</dbReference>
<dbReference type="PANTHER" id="PTHR45772">
    <property type="entry name" value="CONSERVED COMPONENT OF ABC TRANSPORTER FOR NATURAL AMINO ACIDS-RELATED"/>
    <property type="match status" value="1"/>
</dbReference>
<organism evidence="5 6">
    <name type="scientific">Patulibacter medicamentivorans</name>
    <dbReference type="NCBI Taxonomy" id="1097667"/>
    <lineage>
        <taxon>Bacteria</taxon>
        <taxon>Bacillati</taxon>
        <taxon>Actinomycetota</taxon>
        <taxon>Thermoleophilia</taxon>
        <taxon>Solirubrobacterales</taxon>
        <taxon>Patulibacteraceae</taxon>
        <taxon>Patulibacter</taxon>
    </lineage>
</organism>
<evidence type="ECO:0000313" key="6">
    <source>
        <dbReference type="Proteomes" id="UP000005143"/>
    </source>
</evidence>
<keyword evidence="3 5" id="KW-0067">ATP-binding</keyword>
<dbReference type="EMBL" id="AGUD01000238">
    <property type="protein sequence ID" value="EHN10218.1"/>
    <property type="molecule type" value="Genomic_DNA"/>
</dbReference>
<evidence type="ECO:0000313" key="5">
    <source>
        <dbReference type="EMBL" id="EHN10218.1"/>
    </source>
</evidence>
<evidence type="ECO:0000256" key="1">
    <source>
        <dbReference type="ARBA" id="ARBA00022448"/>
    </source>
</evidence>
<evidence type="ECO:0000256" key="2">
    <source>
        <dbReference type="ARBA" id="ARBA00022741"/>
    </source>
</evidence>
<dbReference type="InterPro" id="IPR003593">
    <property type="entry name" value="AAA+_ATPase"/>
</dbReference>
<name>H0E820_9ACTN</name>
<feature type="domain" description="ABC transporter" evidence="4">
    <location>
        <begin position="2"/>
        <end position="232"/>
    </location>
</feature>
<sequence>MITIDGLTVQLGGVRPLSDLTVQLDAPIHGVIGPNGAGKTTLLNVLSGLVRPASGRIACDGVALHRMGARRRARWGVRRTFQTECLAERLSARANVAVAVDATSSRRQRAATVERALALTGIADPERPVATLDGFQRRLVEIARALAGAPQVVLLDEPAGGLSGAESAALATLVRAIPEACGAQVVLVDHDVELIAAVCPRVTVLDFGEHLATGATRATLDDDRVRAAWLGNREVAA</sequence>
<keyword evidence="2" id="KW-0547">Nucleotide-binding</keyword>